<feature type="transmembrane region" description="Helical" evidence="1">
    <location>
        <begin position="80"/>
        <end position="102"/>
    </location>
</feature>
<evidence type="ECO:0008006" key="4">
    <source>
        <dbReference type="Google" id="ProtNLM"/>
    </source>
</evidence>
<proteinExistence type="predicted"/>
<dbReference type="AlphaFoldDB" id="A0A2G9UA05"/>
<feature type="transmembrane region" description="Helical" evidence="1">
    <location>
        <begin position="21"/>
        <end position="43"/>
    </location>
</feature>
<keyword evidence="1" id="KW-1133">Transmembrane helix</keyword>
<keyword evidence="1" id="KW-0812">Transmembrane</keyword>
<feature type="non-terminal residue" evidence="2">
    <location>
        <position position="1"/>
    </location>
</feature>
<dbReference type="EMBL" id="KZ348345">
    <property type="protein sequence ID" value="PIO66320.1"/>
    <property type="molecule type" value="Genomic_DNA"/>
</dbReference>
<evidence type="ECO:0000313" key="3">
    <source>
        <dbReference type="Proteomes" id="UP000230423"/>
    </source>
</evidence>
<feature type="non-terminal residue" evidence="2">
    <location>
        <position position="223"/>
    </location>
</feature>
<name>A0A2G9UA05_TELCI</name>
<keyword evidence="3" id="KW-1185">Reference proteome</keyword>
<feature type="transmembrane region" description="Helical" evidence="1">
    <location>
        <begin position="114"/>
        <end position="136"/>
    </location>
</feature>
<gene>
    <name evidence="2" type="ORF">TELCIR_11971</name>
</gene>
<organism evidence="2 3">
    <name type="scientific">Teladorsagia circumcincta</name>
    <name type="common">Brown stomach worm</name>
    <name type="synonym">Ostertagia circumcincta</name>
    <dbReference type="NCBI Taxonomy" id="45464"/>
    <lineage>
        <taxon>Eukaryota</taxon>
        <taxon>Metazoa</taxon>
        <taxon>Ecdysozoa</taxon>
        <taxon>Nematoda</taxon>
        <taxon>Chromadorea</taxon>
        <taxon>Rhabditida</taxon>
        <taxon>Rhabditina</taxon>
        <taxon>Rhabditomorpha</taxon>
        <taxon>Strongyloidea</taxon>
        <taxon>Trichostrongylidae</taxon>
        <taxon>Teladorsagia</taxon>
    </lineage>
</organism>
<keyword evidence="1" id="KW-0472">Membrane</keyword>
<protein>
    <recommendedName>
        <fullName evidence="4">Amino acid transporter transmembrane domain-containing protein</fullName>
    </recommendedName>
</protein>
<dbReference type="Proteomes" id="UP000230423">
    <property type="component" value="Unassembled WGS sequence"/>
</dbReference>
<evidence type="ECO:0000313" key="2">
    <source>
        <dbReference type="EMBL" id="PIO66320.1"/>
    </source>
</evidence>
<accession>A0A2G9UA05</accession>
<evidence type="ECO:0000256" key="1">
    <source>
        <dbReference type="SAM" id="Phobius"/>
    </source>
</evidence>
<dbReference type="OrthoDB" id="294730at2759"/>
<reference evidence="2 3" key="1">
    <citation type="submission" date="2015-09" db="EMBL/GenBank/DDBJ databases">
        <title>Draft genome of the parasitic nematode Teladorsagia circumcincta isolate WARC Sus (inbred).</title>
        <authorList>
            <person name="Mitreva M."/>
        </authorList>
    </citation>
    <scope>NUCLEOTIDE SEQUENCE [LARGE SCALE GENOMIC DNA]</scope>
    <source>
        <strain evidence="2 3">S</strain>
    </source>
</reference>
<sequence length="223" mass="25181">KANLIDVEFSKICHIYLGKPGAVLALVFSIMILVGAILAYFVLMSNFIYFSGTLLYEIVHPTNHTIAQGEGKCNDFNRNFPALTGMLTMSYFIHNAIITMLRNQRNPENNIRDLSIGYGLVGFSYIFVALAFYAAFPLPRSCIADKADIVKYFGDMLLLDMINQRYLPFLNGSLQNRWKSWSVIGKSNVEWFPKLSPQTCLMVGHSANKEENDHPPEANQTKL</sequence>